<feature type="binding site" evidence="2">
    <location>
        <position position="92"/>
    </location>
    <ligand>
        <name>Fe cation</name>
        <dbReference type="ChEBI" id="CHEBI:24875"/>
    </ligand>
</feature>
<comment type="caution">
    <text evidence="3">The sequence shown here is derived from an EMBL/GenBank/DDBJ whole genome shotgun (WGS) entry which is preliminary data.</text>
</comment>
<dbReference type="HAMAP" id="MF_00163">
    <property type="entry name" value="Pep_deformylase"/>
    <property type="match status" value="1"/>
</dbReference>
<dbReference type="GO" id="GO:0042586">
    <property type="term" value="F:peptide deformylase activity"/>
    <property type="evidence" value="ECO:0007669"/>
    <property type="project" value="UniProtKB-UniRule"/>
</dbReference>
<comment type="catalytic activity">
    <reaction evidence="2">
        <text>N-terminal N-formyl-L-methionyl-[peptide] + H2O = N-terminal L-methionyl-[peptide] + formate</text>
        <dbReference type="Rhea" id="RHEA:24420"/>
        <dbReference type="Rhea" id="RHEA-COMP:10639"/>
        <dbReference type="Rhea" id="RHEA-COMP:10640"/>
        <dbReference type="ChEBI" id="CHEBI:15377"/>
        <dbReference type="ChEBI" id="CHEBI:15740"/>
        <dbReference type="ChEBI" id="CHEBI:49298"/>
        <dbReference type="ChEBI" id="CHEBI:64731"/>
        <dbReference type="EC" id="3.5.1.88"/>
    </reaction>
</comment>
<dbReference type="OrthoDB" id="9784988at2"/>
<feature type="binding site" evidence="2">
    <location>
        <position position="138"/>
    </location>
    <ligand>
        <name>Fe cation</name>
        <dbReference type="ChEBI" id="CHEBI:24875"/>
    </ligand>
</feature>
<dbReference type="AlphaFoldDB" id="A0A0J1BF41"/>
<keyword evidence="2" id="KW-0479">Metal-binding</keyword>
<dbReference type="InterPro" id="IPR036821">
    <property type="entry name" value="Peptide_deformylase_sf"/>
</dbReference>
<comment type="cofactor">
    <cofactor evidence="2">
        <name>Fe(2+)</name>
        <dbReference type="ChEBI" id="CHEBI:29033"/>
    </cofactor>
    <text evidence="2">Binds 1 Fe(2+) ion.</text>
</comment>
<gene>
    <name evidence="2" type="primary">def</name>
    <name evidence="3" type="ORF">RISK_002888</name>
</gene>
<dbReference type="SUPFAM" id="SSF56420">
    <property type="entry name" value="Peptide deformylase"/>
    <property type="match status" value="1"/>
</dbReference>
<dbReference type="EMBL" id="LECT01000023">
    <property type="protein sequence ID" value="KLU05126.1"/>
    <property type="molecule type" value="Genomic_DNA"/>
</dbReference>
<proteinExistence type="inferred from homology"/>
<dbReference type="PATRIC" id="fig|595434.4.peg.2754"/>
<evidence type="ECO:0000256" key="1">
    <source>
        <dbReference type="ARBA" id="ARBA00010759"/>
    </source>
</evidence>
<protein>
    <recommendedName>
        <fullName evidence="2">Peptide deformylase</fullName>
        <shortName evidence="2">PDF</shortName>
        <ecNumber evidence="2">3.5.1.88</ecNumber>
    </recommendedName>
    <alternativeName>
        <fullName evidence="2">Polypeptide deformylase</fullName>
    </alternativeName>
</protein>
<feature type="active site" evidence="2">
    <location>
        <position position="135"/>
    </location>
</feature>
<dbReference type="PIRSF" id="PIRSF004749">
    <property type="entry name" value="Pep_def"/>
    <property type="match status" value="1"/>
</dbReference>
<name>A0A0J1BF41_RHOIS</name>
<dbReference type="NCBIfam" id="NF001159">
    <property type="entry name" value="PRK00150.1-3"/>
    <property type="match status" value="1"/>
</dbReference>
<dbReference type="Proteomes" id="UP000036367">
    <property type="component" value="Unassembled WGS sequence"/>
</dbReference>
<dbReference type="CDD" id="cd00487">
    <property type="entry name" value="Pep_deformylase"/>
    <property type="match status" value="1"/>
</dbReference>
<dbReference type="Gene3D" id="3.90.45.10">
    <property type="entry name" value="Peptide deformylase"/>
    <property type="match status" value="1"/>
</dbReference>
<dbReference type="NCBIfam" id="TIGR00079">
    <property type="entry name" value="pept_deformyl"/>
    <property type="match status" value="1"/>
</dbReference>
<organism evidence="3 4">
    <name type="scientific">Rhodopirellula islandica</name>
    <dbReference type="NCBI Taxonomy" id="595434"/>
    <lineage>
        <taxon>Bacteria</taxon>
        <taxon>Pseudomonadati</taxon>
        <taxon>Planctomycetota</taxon>
        <taxon>Planctomycetia</taxon>
        <taxon>Pirellulales</taxon>
        <taxon>Pirellulaceae</taxon>
        <taxon>Rhodopirellula</taxon>
    </lineage>
</organism>
<feature type="binding site" evidence="2">
    <location>
        <position position="134"/>
    </location>
    <ligand>
        <name>Fe cation</name>
        <dbReference type="ChEBI" id="CHEBI:24875"/>
    </ligand>
</feature>
<keyword evidence="2" id="KW-0408">Iron</keyword>
<accession>A0A0J1BF41</accession>
<keyword evidence="4" id="KW-1185">Reference proteome</keyword>
<dbReference type="PANTHER" id="PTHR10458">
    <property type="entry name" value="PEPTIDE DEFORMYLASE"/>
    <property type="match status" value="1"/>
</dbReference>
<sequence>MPLSIIHFPHPTLRHTSRPIMRVDAKLKSMAEEMLDLMYEFDGVGLAANQVDLPIRMFVANPTGKRDEGESWVILNPEIDRHKGNDTAQEGCLSVPGIYGQVKRPKTVRLRGFDLQGNEINQVLDGFMARVVQHEVDHLDGIMFFDRIGEEGLRDLEDQLEEFKTDYESKQGTGSIADAATLARQRAEWEAMYTGGTSSHD</sequence>
<dbReference type="PRINTS" id="PR01576">
    <property type="entry name" value="PDEFORMYLASE"/>
</dbReference>
<reference evidence="3" key="1">
    <citation type="submission" date="2015-05" db="EMBL/GenBank/DDBJ databases">
        <title>Permanent draft genome of Rhodopirellula islandicus K833.</title>
        <authorList>
            <person name="Kizina J."/>
            <person name="Richter M."/>
            <person name="Glockner F.O."/>
            <person name="Harder J."/>
        </authorList>
    </citation>
    <scope>NUCLEOTIDE SEQUENCE [LARGE SCALE GENOMIC DNA]</scope>
    <source>
        <strain evidence="3">K833</strain>
    </source>
</reference>
<evidence type="ECO:0000313" key="4">
    <source>
        <dbReference type="Proteomes" id="UP000036367"/>
    </source>
</evidence>
<dbReference type="InterPro" id="IPR023635">
    <property type="entry name" value="Peptide_deformylase"/>
</dbReference>
<dbReference type="EC" id="3.5.1.88" evidence="2"/>
<keyword evidence="2 3" id="KW-0378">Hydrolase</keyword>
<evidence type="ECO:0000313" key="3">
    <source>
        <dbReference type="EMBL" id="KLU05126.1"/>
    </source>
</evidence>
<evidence type="ECO:0000256" key="2">
    <source>
        <dbReference type="HAMAP-Rule" id="MF_00163"/>
    </source>
</evidence>
<comment type="function">
    <text evidence="2">Removes the formyl group from the N-terminal Met of newly synthesized proteins. Requires at least a dipeptide for an efficient rate of reaction. N-terminal L-methionine is a prerequisite for activity but the enzyme has broad specificity at other positions.</text>
</comment>
<comment type="similarity">
    <text evidence="1 2">Belongs to the polypeptide deformylase family.</text>
</comment>
<dbReference type="GO" id="GO:0046872">
    <property type="term" value="F:metal ion binding"/>
    <property type="evidence" value="ECO:0007669"/>
    <property type="project" value="UniProtKB-KW"/>
</dbReference>
<dbReference type="STRING" id="595434.RISK_002888"/>
<dbReference type="Pfam" id="PF01327">
    <property type="entry name" value="Pep_deformylase"/>
    <property type="match status" value="1"/>
</dbReference>
<keyword evidence="2" id="KW-0648">Protein biosynthesis</keyword>
<dbReference type="GO" id="GO:0006412">
    <property type="term" value="P:translation"/>
    <property type="evidence" value="ECO:0007669"/>
    <property type="project" value="UniProtKB-UniRule"/>
</dbReference>
<dbReference type="RefSeq" id="WP_047814477.1">
    <property type="nucleotide sequence ID" value="NZ_LECT01000023.1"/>
</dbReference>
<dbReference type="PANTHER" id="PTHR10458:SF22">
    <property type="entry name" value="PEPTIDE DEFORMYLASE"/>
    <property type="match status" value="1"/>
</dbReference>